<dbReference type="KEGG" id="aun:AWM73_00710"/>
<evidence type="ECO:0000256" key="1">
    <source>
        <dbReference type="ARBA" id="ARBA00022729"/>
    </source>
</evidence>
<dbReference type="InterPro" id="IPR012640">
    <property type="entry name" value="Membr_lipoprot_lipid_attach_CS"/>
</dbReference>
<organism evidence="4 5">
    <name type="scientific">Aerococcus urinae</name>
    <dbReference type="NCBI Taxonomy" id="1376"/>
    <lineage>
        <taxon>Bacteria</taxon>
        <taxon>Bacillati</taxon>
        <taxon>Bacillota</taxon>
        <taxon>Bacilli</taxon>
        <taxon>Lactobacillales</taxon>
        <taxon>Aerococcaceae</taxon>
        <taxon>Aerococcus</taxon>
    </lineage>
</organism>
<protein>
    <submittedName>
        <fullName evidence="4">Lipoprotein</fullName>
    </submittedName>
</protein>
<gene>
    <name evidence="4" type="ORF">I6G68_00310</name>
    <name evidence="3" type="ORF">ODY43_05160</name>
</gene>
<evidence type="ECO:0000313" key="6">
    <source>
        <dbReference type="Proteomes" id="UP001069145"/>
    </source>
</evidence>
<keyword evidence="4" id="KW-0449">Lipoprotein</keyword>
<reference evidence="3" key="2">
    <citation type="submission" date="2022-09" db="EMBL/GenBank/DDBJ databases">
        <title>Aerococcus urinae taxonomy study.</title>
        <authorList>
            <person name="Christensen J."/>
            <person name="Senneby E."/>
        </authorList>
    </citation>
    <scope>NUCLEOTIDE SEQUENCE</scope>
    <source>
        <strain evidence="3">NLD-066-U95</strain>
    </source>
</reference>
<feature type="compositionally biased region" description="Polar residues" evidence="2">
    <location>
        <begin position="21"/>
        <end position="38"/>
    </location>
</feature>
<proteinExistence type="predicted"/>
<evidence type="ECO:0000313" key="4">
    <source>
        <dbReference type="EMBL" id="QPS01563.1"/>
    </source>
</evidence>
<evidence type="ECO:0000313" key="5">
    <source>
        <dbReference type="Proteomes" id="UP000594771"/>
    </source>
</evidence>
<evidence type="ECO:0000313" key="3">
    <source>
        <dbReference type="EMBL" id="MCY3053378.1"/>
    </source>
</evidence>
<feature type="region of interest" description="Disordered" evidence="2">
    <location>
        <begin position="21"/>
        <end position="57"/>
    </location>
</feature>
<evidence type="ECO:0000256" key="2">
    <source>
        <dbReference type="SAM" id="MobiDB-lite"/>
    </source>
</evidence>
<dbReference type="Proteomes" id="UP001069145">
    <property type="component" value="Unassembled WGS sequence"/>
</dbReference>
<sequence length="206" mass="22613">MKKTLLFLTSLALLAGCQSNDQGAEAEQSNSATTSVQEKQNDTDPKDVGNAPLENVGEFTTRNEAKATLLAIHKPEGKQDIAENISVSVNDIKIVELSDIKKDSIYDVTGYQNGDKLIQVNFNFDNQTDSQIDNIGMPKIVTSSGEQISPSNLIGDHTVLPKAKVDTGVFEKIKDTDISGITLNWELFINEPEFQQLQTNPLEINF</sequence>
<accession>A0A0X8FD29</accession>
<name>A0A0X8FD29_9LACT</name>
<dbReference type="Pfam" id="PF08139">
    <property type="entry name" value="LPAM_1"/>
    <property type="match status" value="1"/>
</dbReference>
<dbReference type="EMBL" id="JAOTML010000005">
    <property type="protein sequence ID" value="MCY3053378.1"/>
    <property type="molecule type" value="Genomic_DNA"/>
</dbReference>
<dbReference type="AlphaFoldDB" id="A0A0X8FD29"/>
<dbReference type="EMBL" id="CP065662">
    <property type="protein sequence ID" value="QPS01563.1"/>
    <property type="molecule type" value="Genomic_DNA"/>
</dbReference>
<dbReference type="Proteomes" id="UP000594771">
    <property type="component" value="Chromosome"/>
</dbReference>
<keyword evidence="1" id="KW-0732">Signal</keyword>
<keyword evidence="6" id="KW-1185">Reference proteome</keyword>
<reference evidence="4 5" key="1">
    <citation type="submission" date="2020-12" db="EMBL/GenBank/DDBJ databases">
        <title>FDA dAtabase for Regulatory Grade micrObial Sequences (FDA-ARGOS): Supporting development and validation of Infectious Disease Dx tests.</title>
        <authorList>
            <person name="Sproer C."/>
            <person name="Gronow S."/>
            <person name="Severitt S."/>
            <person name="Schroder I."/>
            <person name="Tallon L."/>
            <person name="Sadzewicz L."/>
            <person name="Zhao X."/>
            <person name="Boylan J."/>
            <person name="Ott S."/>
            <person name="Bowen H."/>
            <person name="Vavikolanu K."/>
            <person name="Mehta A."/>
            <person name="Aluvathingal J."/>
            <person name="Nadendla S."/>
            <person name="Lowell S."/>
            <person name="Myers T."/>
            <person name="Yan Y."/>
            <person name="Sichtig H."/>
        </authorList>
    </citation>
    <scope>NUCLEOTIDE SEQUENCE [LARGE SCALE GENOMIC DNA]</scope>
    <source>
        <strain evidence="4 5">FDAARGOS_911</strain>
    </source>
</reference>
<dbReference type="RefSeq" id="WP_060777616.1">
    <property type="nucleotide sequence ID" value="NZ_CAJHLF010000001.1"/>
</dbReference>
<dbReference type="GeneID" id="35767330"/>
<dbReference type="PROSITE" id="PS51257">
    <property type="entry name" value="PROKAR_LIPOPROTEIN"/>
    <property type="match status" value="1"/>
</dbReference>